<evidence type="ECO:0000313" key="16">
    <source>
        <dbReference type="Proteomes" id="UP000187261"/>
    </source>
</evidence>
<evidence type="ECO:0000256" key="6">
    <source>
        <dbReference type="ARBA" id="ARBA00023077"/>
    </source>
</evidence>
<dbReference type="AlphaFoldDB" id="A0A1U7PVP3"/>
<dbReference type="InterPro" id="IPR008969">
    <property type="entry name" value="CarboxyPept-like_regulatory"/>
</dbReference>
<evidence type="ECO:0000256" key="11">
    <source>
        <dbReference type="RuleBase" id="RU003357"/>
    </source>
</evidence>
<dbReference type="PROSITE" id="PS52016">
    <property type="entry name" value="TONB_DEPENDENT_REC_3"/>
    <property type="match status" value="1"/>
</dbReference>
<dbReference type="InterPro" id="IPR036942">
    <property type="entry name" value="Beta-barrel_TonB_sf"/>
</dbReference>
<dbReference type="Pfam" id="PF13715">
    <property type="entry name" value="CarbopepD_reg_2"/>
    <property type="match status" value="1"/>
</dbReference>
<dbReference type="SUPFAM" id="SSF49464">
    <property type="entry name" value="Carboxypeptidase regulatory domain-like"/>
    <property type="match status" value="1"/>
</dbReference>
<feature type="chain" id="PRO_5013250946" evidence="12">
    <location>
        <begin position="24"/>
        <end position="796"/>
    </location>
</feature>
<keyword evidence="5 12" id="KW-0732">Signal</keyword>
<evidence type="ECO:0000259" key="14">
    <source>
        <dbReference type="Pfam" id="PF07715"/>
    </source>
</evidence>
<name>A0A1U7PVP3_9FLAO</name>
<keyword evidence="7 10" id="KW-0472">Membrane</keyword>
<evidence type="ECO:0000256" key="10">
    <source>
        <dbReference type="PROSITE-ProRule" id="PRU01360"/>
    </source>
</evidence>
<evidence type="ECO:0000256" key="5">
    <source>
        <dbReference type="ARBA" id="ARBA00022729"/>
    </source>
</evidence>
<dbReference type="PROSITE" id="PS01156">
    <property type="entry name" value="TONB_DEPENDENT_REC_2"/>
    <property type="match status" value="1"/>
</dbReference>
<keyword evidence="2 10" id="KW-0813">Transport</keyword>
<comment type="similarity">
    <text evidence="10 11">Belongs to the TonB-dependent receptor family.</text>
</comment>
<proteinExistence type="inferred from homology"/>
<evidence type="ECO:0000256" key="1">
    <source>
        <dbReference type="ARBA" id="ARBA00004571"/>
    </source>
</evidence>
<dbReference type="Gene3D" id="2.60.40.1120">
    <property type="entry name" value="Carboxypeptidase-like, regulatory domain"/>
    <property type="match status" value="1"/>
</dbReference>
<dbReference type="GO" id="GO:0044718">
    <property type="term" value="P:siderophore transmembrane transport"/>
    <property type="evidence" value="ECO:0007669"/>
    <property type="project" value="TreeGrafter"/>
</dbReference>
<evidence type="ECO:0000256" key="12">
    <source>
        <dbReference type="SAM" id="SignalP"/>
    </source>
</evidence>
<dbReference type="Pfam" id="PF00593">
    <property type="entry name" value="TonB_dep_Rec_b-barrel"/>
    <property type="match status" value="1"/>
</dbReference>
<reference evidence="16" key="1">
    <citation type="submission" date="2016-10" db="EMBL/GenBank/DDBJ databases">
        <authorList>
            <person name="Varghese N."/>
            <person name="Submissions S."/>
        </authorList>
    </citation>
    <scope>NUCLEOTIDE SEQUENCE [LARGE SCALE GENOMIC DNA]</scope>
    <source>
        <strain evidence="16">DSM 19482</strain>
    </source>
</reference>
<evidence type="ECO:0000256" key="4">
    <source>
        <dbReference type="ARBA" id="ARBA00022692"/>
    </source>
</evidence>
<feature type="domain" description="TonB-dependent receptor-like beta-barrel" evidence="13">
    <location>
        <begin position="291"/>
        <end position="765"/>
    </location>
</feature>
<dbReference type="InterPro" id="IPR039426">
    <property type="entry name" value="TonB-dep_rcpt-like"/>
</dbReference>
<gene>
    <name evidence="15" type="ORF">SAMN05660493_02347</name>
</gene>
<protein>
    <submittedName>
        <fullName evidence="15">Iron complex outermembrane recepter protein</fullName>
    </submittedName>
</protein>
<dbReference type="Gene3D" id="2.170.130.10">
    <property type="entry name" value="TonB-dependent receptor, plug domain"/>
    <property type="match status" value="1"/>
</dbReference>
<evidence type="ECO:0000256" key="8">
    <source>
        <dbReference type="ARBA" id="ARBA00023170"/>
    </source>
</evidence>
<feature type="domain" description="TonB-dependent receptor plug" evidence="14">
    <location>
        <begin position="116"/>
        <end position="216"/>
    </location>
</feature>
<dbReference type="SUPFAM" id="SSF56935">
    <property type="entry name" value="Porins"/>
    <property type="match status" value="1"/>
</dbReference>
<evidence type="ECO:0000256" key="7">
    <source>
        <dbReference type="ARBA" id="ARBA00023136"/>
    </source>
</evidence>
<dbReference type="Proteomes" id="UP000187261">
    <property type="component" value="Unassembled WGS sequence"/>
</dbReference>
<keyword evidence="3 10" id="KW-1134">Transmembrane beta strand</keyword>
<dbReference type="InterPro" id="IPR010917">
    <property type="entry name" value="TonB_rcpt_CS"/>
</dbReference>
<dbReference type="Pfam" id="PF07715">
    <property type="entry name" value="Plug"/>
    <property type="match status" value="1"/>
</dbReference>
<accession>A0A1U7PVP3</accession>
<dbReference type="InterPro" id="IPR012910">
    <property type="entry name" value="Plug_dom"/>
</dbReference>
<evidence type="ECO:0000256" key="2">
    <source>
        <dbReference type="ARBA" id="ARBA00022448"/>
    </source>
</evidence>
<dbReference type="InterPro" id="IPR037066">
    <property type="entry name" value="Plug_dom_sf"/>
</dbReference>
<keyword evidence="16" id="KW-1185">Reference proteome</keyword>
<keyword evidence="8" id="KW-0675">Receptor</keyword>
<dbReference type="GO" id="GO:0009279">
    <property type="term" value="C:cell outer membrane"/>
    <property type="evidence" value="ECO:0007669"/>
    <property type="project" value="UniProtKB-SubCell"/>
</dbReference>
<sequence length="796" mass="90839">MKYIINLMLVFFGLALVSAQKFSVEGTVKDFHDKTALQNVTVLIGKYSAKTDNTGNFRLEEIPAGNYTLVASHPDCESYSQSINVKSNLHLSISLEHHINEIEAVTVHGNHKNNWTMIVKTLDKSDIEKNVTENLGNLLSKISGVSTLKTGNNIAKPIIHGLYGSRISILNNGVKLAEQEWGIEHAPNVDINNFQHIDVVKGAAALKYGTDAIGGVVVLEPEIFPKKDTLKGSVNLSGISNGRGISTDVDIAKVWENGWAVKSTGSIMKLGDLSAPQYNLKNTGKDFSSFSFTLQNNSYKKGISFDYYLTNQNLGILRDSHVHSPGDYAKAMYRDVPLYSGDFSYDINNPRQLIEHHIEKVSAFNRFESIGKLSATYSFQYNHRQEFDIRRTAELDKVPSLDLALTTHQLNVNDLLEREHWSLETGIDALYQNNYSDPITEARRLIPNYDKLSAGAYSIFKYKITPHLNAEAGARFDYNFYDATKWYDKSDWQRYYADIFPQFYVRTYGNRVLTRPKLDYHNFSYNAGLEYHPSDSFNLKFNYARLARTPNPAELFSDGLHHSAAIIERGNMNITNEDSHQFNLVADAKFNVLEGLEISVNPYFFMTKNFINQVPNGVLQNTQAGAFPVWLYQQIDAKMYGLDLDVDLKISNNVTYKGNMSYVHGQDLTNDVPLIFMMPLNLNNSLQFNFEKWNHLYLNIENKTVLHQNRYPIMDLTYQDYNADGELVNKTLDFSSTPPAYTLWNVQAGFDITQHLTMGLQINNVLNTEYRDYMNRMRYFAYELGRSFILNFRYKF</sequence>
<evidence type="ECO:0000313" key="15">
    <source>
        <dbReference type="EMBL" id="SIT97625.1"/>
    </source>
</evidence>
<keyword evidence="4 10" id="KW-0812">Transmembrane</keyword>
<dbReference type="PANTHER" id="PTHR30069">
    <property type="entry name" value="TONB-DEPENDENT OUTER MEMBRANE RECEPTOR"/>
    <property type="match status" value="1"/>
</dbReference>
<evidence type="ECO:0000256" key="9">
    <source>
        <dbReference type="ARBA" id="ARBA00023237"/>
    </source>
</evidence>
<dbReference type="STRING" id="1121284.SAMN05660493_02347"/>
<dbReference type="InterPro" id="IPR000531">
    <property type="entry name" value="Beta-barrel_TonB"/>
</dbReference>
<keyword evidence="9 10" id="KW-0998">Cell outer membrane</keyword>
<feature type="signal peptide" evidence="12">
    <location>
        <begin position="1"/>
        <end position="23"/>
    </location>
</feature>
<dbReference type="Gene3D" id="2.40.170.20">
    <property type="entry name" value="TonB-dependent receptor, beta-barrel domain"/>
    <property type="match status" value="1"/>
</dbReference>
<dbReference type="PANTHER" id="PTHR30069:SF29">
    <property type="entry name" value="HEMOGLOBIN AND HEMOGLOBIN-HAPTOGLOBIN-BINDING PROTEIN 1-RELATED"/>
    <property type="match status" value="1"/>
</dbReference>
<organism evidence="15 16">
    <name type="scientific">Epilithonimonas bovis DSM 19482</name>
    <dbReference type="NCBI Taxonomy" id="1121284"/>
    <lineage>
        <taxon>Bacteria</taxon>
        <taxon>Pseudomonadati</taxon>
        <taxon>Bacteroidota</taxon>
        <taxon>Flavobacteriia</taxon>
        <taxon>Flavobacteriales</taxon>
        <taxon>Weeksellaceae</taxon>
        <taxon>Chryseobacterium group</taxon>
        <taxon>Epilithonimonas</taxon>
    </lineage>
</organism>
<evidence type="ECO:0000259" key="13">
    <source>
        <dbReference type="Pfam" id="PF00593"/>
    </source>
</evidence>
<comment type="subcellular location">
    <subcellularLocation>
        <location evidence="1 10">Cell outer membrane</location>
        <topology evidence="1 10">Multi-pass membrane protein</topology>
    </subcellularLocation>
</comment>
<dbReference type="EMBL" id="FTPU01000027">
    <property type="protein sequence ID" value="SIT97625.1"/>
    <property type="molecule type" value="Genomic_DNA"/>
</dbReference>
<evidence type="ECO:0000256" key="3">
    <source>
        <dbReference type="ARBA" id="ARBA00022452"/>
    </source>
</evidence>
<dbReference type="GO" id="GO:0015344">
    <property type="term" value="F:siderophore uptake transmembrane transporter activity"/>
    <property type="evidence" value="ECO:0007669"/>
    <property type="project" value="TreeGrafter"/>
</dbReference>
<keyword evidence="6 11" id="KW-0798">TonB box</keyword>
<dbReference type="RefSeq" id="WP_173786370.1">
    <property type="nucleotide sequence ID" value="NZ_FTPU01000027.1"/>
</dbReference>